<dbReference type="EMBL" id="UINC01022257">
    <property type="protein sequence ID" value="SVA91501.1"/>
    <property type="molecule type" value="Genomic_DNA"/>
</dbReference>
<sequence length="267" mass="30757">MLIFIGCTNSSNWVGTLPKPWQLNEEQISDILPQFHKKFPDFHDRLRAFALWQVGKPYELFCLGEESGEDKDPIFRLDVSDCTVHILTSLASAQSYSWQEAKNTLIDIHYKPGDDGISIPTYKSRWHFTTDRIQDNPSTKNITSSLINNKELMTVNLTLNKKENGDEFLNLDWQKPTTVQFIPNKLIDKDLLYKLPSITGVAFVKKSYFKLGLVVAHEGMIIDKKNIIHASSEFGKTVMMDFMEYYFLDDGPRFDGILIFSFNQIEV</sequence>
<gene>
    <name evidence="1" type="ORF">METZ01_LOCUS144355</name>
</gene>
<reference evidence="1" key="1">
    <citation type="submission" date="2018-05" db="EMBL/GenBank/DDBJ databases">
        <authorList>
            <person name="Lanie J.A."/>
            <person name="Ng W.-L."/>
            <person name="Kazmierczak K.M."/>
            <person name="Andrzejewski T.M."/>
            <person name="Davidsen T.M."/>
            <person name="Wayne K.J."/>
            <person name="Tettelin H."/>
            <person name="Glass J.I."/>
            <person name="Rusch D."/>
            <person name="Podicherti R."/>
            <person name="Tsui H.-C.T."/>
            <person name="Winkler M.E."/>
        </authorList>
    </citation>
    <scope>NUCLEOTIDE SEQUENCE</scope>
</reference>
<organism evidence="1">
    <name type="scientific">marine metagenome</name>
    <dbReference type="NCBI Taxonomy" id="408172"/>
    <lineage>
        <taxon>unclassified sequences</taxon>
        <taxon>metagenomes</taxon>
        <taxon>ecological metagenomes</taxon>
    </lineage>
</organism>
<evidence type="ECO:0000313" key="1">
    <source>
        <dbReference type="EMBL" id="SVA91501.1"/>
    </source>
</evidence>
<protein>
    <recommendedName>
        <fullName evidence="2">DUF1460 domain-containing protein</fullName>
    </recommendedName>
</protein>
<accession>A0A381ZRA8</accession>
<dbReference type="AlphaFoldDB" id="A0A381ZRA8"/>
<dbReference type="Gene3D" id="1.10.3670.10">
    <property type="entry name" value="Putative xylanase like domain"/>
    <property type="match status" value="1"/>
</dbReference>
<dbReference type="Pfam" id="PF07313">
    <property type="entry name" value="AmiA-like"/>
    <property type="match status" value="1"/>
</dbReference>
<evidence type="ECO:0008006" key="2">
    <source>
        <dbReference type="Google" id="ProtNLM"/>
    </source>
</evidence>
<dbReference type="InterPro" id="IPR038765">
    <property type="entry name" value="Papain-like_cys_pep_sf"/>
</dbReference>
<proteinExistence type="predicted"/>
<dbReference type="SUPFAM" id="SSF54001">
    <property type="entry name" value="Cysteine proteinases"/>
    <property type="match status" value="1"/>
</dbReference>
<dbReference type="InterPro" id="IPR010846">
    <property type="entry name" value="AmiA-like"/>
</dbReference>
<dbReference type="Gene3D" id="2.30.260.10">
    <property type="entry name" value="putative xylanase like domain"/>
    <property type="match status" value="1"/>
</dbReference>
<name>A0A381ZRA8_9ZZZZ</name>